<reference evidence="1" key="1">
    <citation type="submission" date="2020-08" db="EMBL/GenBank/DDBJ databases">
        <title>Multicomponent nature underlies the extraordinary mechanical properties of spider dragline silk.</title>
        <authorList>
            <person name="Kono N."/>
            <person name="Nakamura H."/>
            <person name="Mori M."/>
            <person name="Yoshida Y."/>
            <person name="Ohtoshi R."/>
            <person name="Malay A.D."/>
            <person name="Moran D.A.P."/>
            <person name="Tomita M."/>
            <person name="Numata K."/>
            <person name="Arakawa K."/>
        </authorList>
    </citation>
    <scope>NUCLEOTIDE SEQUENCE</scope>
</reference>
<evidence type="ECO:0000313" key="1">
    <source>
        <dbReference type="EMBL" id="GFX93417.1"/>
    </source>
</evidence>
<protein>
    <submittedName>
        <fullName evidence="1">Uncharacterized protein</fullName>
    </submittedName>
</protein>
<organism evidence="1 2">
    <name type="scientific">Trichonephila clavipes</name>
    <name type="common">Golden silk orbweaver</name>
    <name type="synonym">Nephila clavipes</name>
    <dbReference type="NCBI Taxonomy" id="2585209"/>
    <lineage>
        <taxon>Eukaryota</taxon>
        <taxon>Metazoa</taxon>
        <taxon>Ecdysozoa</taxon>
        <taxon>Arthropoda</taxon>
        <taxon>Chelicerata</taxon>
        <taxon>Arachnida</taxon>
        <taxon>Araneae</taxon>
        <taxon>Araneomorphae</taxon>
        <taxon>Entelegynae</taxon>
        <taxon>Araneoidea</taxon>
        <taxon>Nephilidae</taxon>
        <taxon>Trichonephila</taxon>
    </lineage>
</organism>
<dbReference type="EMBL" id="BMAU01021173">
    <property type="protein sequence ID" value="GFX93417.1"/>
    <property type="molecule type" value="Genomic_DNA"/>
</dbReference>
<comment type="caution">
    <text evidence="1">The sequence shown here is derived from an EMBL/GenBank/DDBJ whole genome shotgun (WGS) entry which is preliminary data.</text>
</comment>
<keyword evidence="2" id="KW-1185">Reference proteome</keyword>
<proteinExistence type="predicted"/>
<name>A0A8X6RQN2_TRICX</name>
<dbReference type="AlphaFoldDB" id="A0A8X6RQN2"/>
<sequence>MYHNAACKTRNCMERWQGAGPVPSFTTGLHLIATNFDCVVPSKAVKMVPKQTVLGTPYSLDDRWIPINGNSNLMK</sequence>
<accession>A0A8X6RQN2</accession>
<gene>
    <name evidence="1" type="ORF">TNCV_152231</name>
</gene>
<evidence type="ECO:0000313" key="2">
    <source>
        <dbReference type="Proteomes" id="UP000887159"/>
    </source>
</evidence>
<dbReference type="Proteomes" id="UP000887159">
    <property type="component" value="Unassembled WGS sequence"/>
</dbReference>